<gene>
    <name evidence="2" type="ORF">DFQ59_10295</name>
</gene>
<dbReference type="AlphaFoldDB" id="A0A369CET6"/>
<evidence type="ECO:0000256" key="1">
    <source>
        <dbReference type="SAM" id="SignalP"/>
    </source>
</evidence>
<organism evidence="2 3">
    <name type="scientific">Thioalbus denitrificans</name>
    <dbReference type="NCBI Taxonomy" id="547122"/>
    <lineage>
        <taxon>Bacteria</taxon>
        <taxon>Pseudomonadati</taxon>
        <taxon>Pseudomonadota</taxon>
        <taxon>Gammaproteobacteria</taxon>
        <taxon>Chromatiales</taxon>
        <taxon>Ectothiorhodospiraceae</taxon>
        <taxon>Thioalbus</taxon>
    </lineage>
</organism>
<keyword evidence="1" id="KW-0732">Signal</keyword>
<keyword evidence="3" id="KW-1185">Reference proteome</keyword>
<dbReference type="EMBL" id="QPJY01000002">
    <property type="protein sequence ID" value="RCX31748.1"/>
    <property type="molecule type" value="Genomic_DNA"/>
</dbReference>
<dbReference type="OrthoDB" id="6117634at2"/>
<protein>
    <submittedName>
        <fullName evidence="2">Uncharacterized protein</fullName>
    </submittedName>
</protein>
<dbReference type="RefSeq" id="WP_114278600.1">
    <property type="nucleotide sequence ID" value="NZ_QPJY01000002.1"/>
</dbReference>
<evidence type="ECO:0000313" key="3">
    <source>
        <dbReference type="Proteomes" id="UP000252707"/>
    </source>
</evidence>
<accession>A0A369CET6</accession>
<comment type="caution">
    <text evidence="2">The sequence shown here is derived from an EMBL/GenBank/DDBJ whole genome shotgun (WGS) entry which is preliminary data.</text>
</comment>
<name>A0A369CET6_9GAMM</name>
<feature type="signal peptide" evidence="1">
    <location>
        <begin position="1"/>
        <end position="27"/>
    </location>
</feature>
<feature type="chain" id="PRO_5016672043" evidence="1">
    <location>
        <begin position="28"/>
        <end position="266"/>
    </location>
</feature>
<evidence type="ECO:0000313" key="2">
    <source>
        <dbReference type="EMBL" id="RCX31748.1"/>
    </source>
</evidence>
<reference evidence="2 3" key="1">
    <citation type="submission" date="2018-07" db="EMBL/GenBank/DDBJ databases">
        <title>Genomic Encyclopedia of Type Strains, Phase IV (KMG-IV): sequencing the most valuable type-strain genomes for metagenomic binning, comparative biology and taxonomic classification.</title>
        <authorList>
            <person name="Goeker M."/>
        </authorList>
    </citation>
    <scope>NUCLEOTIDE SEQUENCE [LARGE SCALE GENOMIC DNA]</scope>
    <source>
        <strain evidence="2 3">DSM 26407</strain>
    </source>
</reference>
<proteinExistence type="predicted"/>
<sequence length="266" mass="29054">MKRPLPAAVTRAALPLLLLALAAGAGAAEAPGLIGELNVLPRAPAFSLGVNGAPHRLRVCWNWGCKSEGELLLDAGDGAELDRIFRHPSCRGGGPGLELQQIRLAIRYLERRAGEQLPVANDRGGNEADAGVEGRTDCIDNTSNTLNYLHFLDRLGYLRHWRPPASGYYESTCLLCPTPRHTAAVLVLADRPAVRFVVDTWLRDNGSLPLVAPEGPWRRLFIYRDNDRLNPWFGLEELQVYCDSGFFGPEKLVAAERAVAEAAAAR</sequence>
<dbReference type="Proteomes" id="UP000252707">
    <property type="component" value="Unassembled WGS sequence"/>
</dbReference>